<evidence type="ECO:0000313" key="2">
    <source>
        <dbReference type="Proteomes" id="UP000032142"/>
    </source>
</evidence>
<dbReference type="Proteomes" id="UP000032142">
    <property type="component" value="Unassembled WGS sequence"/>
</dbReference>
<proteinExistence type="predicted"/>
<protein>
    <submittedName>
        <fullName evidence="1">Uncharacterized protein</fullName>
    </submittedName>
</protein>
<evidence type="ECO:0000313" key="1">
    <source>
        <dbReference type="EMBL" id="KHG07639.1"/>
    </source>
</evidence>
<keyword evidence="2" id="KW-1185">Reference proteome</keyword>
<name>A0A0B0N715_GOSAR</name>
<gene>
    <name evidence="1" type="ORF">F383_34180</name>
</gene>
<accession>A0A0B0N715</accession>
<dbReference type="AlphaFoldDB" id="A0A0B0N715"/>
<sequence>MNILIIRIELNICVNVIMCKYENWILVVFEK</sequence>
<comment type="caution">
    <text evidence="1">The sequence shown here is derived from an EMBL/GenBank/DDBJ whole genome shotgun (WGS) entry which is preliminary data.</text>
</comment>
<organism evidence="1 2">
    <name type="scientific">Gossypium arboreum</name>
    <name type="common">Tree cotton</name>
    <name type="synonym">Gossypium nanking</name>
    <dbReference type="NCBI Taxonomy" id="29729"/>
    <lineage>
        <taxon>Eukaryota</taxon>
        <taxon>Viridiplantae</taxon>
        <taxon>Streptophyta</taxon>
        <taxon>Embryophyta</taxon>
        <taxon>Tracheophyta</taxon>
        <taxon>Spermatophyta</taxon>
        <taxon>Magnoliopsida</taxon>
        <taxon>eudicotyledons</taxon>
        <taxon>Gunneridae</taxon>
        <taxon>Pentapetalae</taxon>
        <taxon>rosids</taxon>
        <taxon>malvids</taxon>
        <taxon>Malvales</taxon>
        <taxon>Malvaceae</taxon>
        <taxon>Malvoideae</taxon>
        <taxon>Gossypium</taxon>
    </lineage>
</organism>
<dbReference type="EMBL" id="JRRC01478936">
    <property type="protein sequence ID" value="KHG07639.1"/>
    <property type="molecule type" value="Genomic_DNA"/>
</dbReference>
<reference evidence="2" key="1">
    <citation type="submission" date="2014-09" db="EMBL/GenBank/DDBJ databases">
        <authorList>
            <person name="Mudge J."/>
            <person name="Ramaraj T."/>
            <person name="Lindquist I.E."/>
            <person name="Bharti A.K."/>
            <person name="Sundararajan A."/>
            <person name="Cameron C.T."/>
            <person name="Woodward J.E."/>
            <person name="May G.D."/>
            <person name="Brubaker C."/>
            <person name="Broadhvest J."/>
            <person name="Wilkins T.A."/>
        </authorList>
    </citation>
    <scope>NUCLEOTIDE SEQUENCE</scope>
    <source>
        <strain evidence="2">cv. AKA8401</strain>
    </source>
</reference>